<protein>
    <submittedName>
        <fullName evidence="2">Uncharacterized protein</fullName>
    </submittedName>
</protein>
<sequence length="89" mass="10055">MEKTIIRVLVMDKKWSSSTFPGYWKRVTSKAGNRAAVHGVKPPAPDILHKEELEKEIQKAKAEKEAKRKQVENTVESHVNNSKPDSSSL</sequence>
<evidence type="ECO:0000313" key="3">
    <source>
        <dbReference type="Proteomes" id="UP001603857"/>
    </source>
</evidence>
<feature type="compositionally biased region" description="Basic and acidic residues" evidence="1">
    <location>
        <begin position="58"/>
        <end position="71"/>
    </location>
</feature>
<keyword evidence="3" id="KW-1185">Reference proteome</keyword>
<accession>A0ABD1NCZ9</accession>
<evidence type="ECO:0000256" key="1">
    <source>
        <dbReference type="SAM" id="MobiDB-lite"/>
    </source>
</evidence>
<dbReference type="Proteomes" id="UP001603857">
    <property type="component" value="Unassembled WGS sequence"/>
</dbReference>
<gene>
    <name evidence="2" type="ORF">Fmac_007264</name>
</gene>
<dbReference type="EMBL" id="JBGMDY010000002">
    <property type="protein sequence ID" value="KAL2345979.1"/>
    <property type="molecule type" value="Genomic_DNA"/>
</dbReference>
<organism evidence="2 3">
    <name type="scientific">Flemingia macrophylla</name>
    <dbReference type="NCBI Taxonomy" id="520843"/>
    <lineage>
        <taxon>Eukaryota</taxon>
        <taxon>Viridiplantae</taxon>
        <taxon>Streptophyta</taxon>
        <taxon>Embryophyta</taxon>
        <taxon>Tracheophyta</taxon>
        <taxon>Spermatophyta</taxon>
        <taxon>Magnoliopsida</taxon>
        <taxon>eudicotyledons</taxon>
        <taxon>Gunneridae</taxon>
        <taxon>Pentapetalae</taxon>
        <taxon>rosids</taxon>
        <taxon>fabids</taxon>
        <taxon>Fabales</taxon>
        <taxon>Fabaceae</taxon>
        <taxon>Papilionoideae</taxon>
        <taxon>50 kb inversion clade</taxon>
        <taxon>NPAAA clade</taxon>
        <taxon>indigoferoid/millettioid clade</taxon>
        <taxon>Phaseoleae</taxon>
        <taxon>Flemingia</taxon>
    </lineage>
</organism>
<dbReference type="AlphaFoldDB" id="A0ABD1NCZ9"/>
<evidence type="ECO:0000313" key="2">
    <source>
        <dbReference type="EMBL" id="KAL2345979.1"/>
    </source>
</evidence>
<feature type="compositionally biased region" description="Polar residues" evidence="1">
    <location>
        <begin position="73"/>
        <end position="89"/>
    </location>
</feature>
<reference evidence="2 3" key="1">
    <citation type="submission" date="2024-08" db="EMBL/GenBank/DDBJ databases">
        <title>Insights into the chromosomal genome structure of Flemingia macrophylla.</title>
        <authorList>
            <person name="Ding Y."/>
            <person name="Zhao Y."/>
            <person name="Bi W."/>
            <person name="Wu M."/>
            <person name="Zhao G."/>
            <person name="Gong Y."/>
            <person name="Li W."/>
            <person name="Zhang P."/>
        </authorList>
    </citation>
    <scope>NUCLEOTIDE SEQUENCE [LARGE SCALE GENOMIC DNA]</scope>
    <source>
        <strain evidence="2">DYQJB</strain>
        <tissue evidence="2">Leaf</tissue>
    </source>
</reference>
<proteinExistence type="predicted"/>
<name>A0ABD1NCZ9_9FABA</name>
<feature type="region of interest" description="Disordered" evidence="1">
    <location>
        <begin position="58"/>
        <end position="89"/>
    </location>
</feature>
<comment type="caution">
    <text evidence="2">The sequence shown here is derived from an EMBL/GenBank/DDBJ whole genome shotgun (WGS) entry which is preliminary data.</text>
</comment>